<name>A0A1H5L0D6_9MICO</name>
<accession>A0A1H5L0D6</accession>
<organism evidence="3 4">
    <name type="scientific">Ruania alba</name>
    <dbReference type="NCBI Taxonomy" id="648782"/>
    <lineage>
        <taxon>Bacteria</taxon>
        <taxon>Bacillati</taxon>
        <taxon>Actinomycetota</taxon>
        <taxon>Actinomycetes</taxon>
        <taxon>Micrococcales</taxon>
        <taxon>Ruaniaceae</taxon>
        <taxon>Ruania</taxon>
    </lineage>
</organism>
<dbReference type="Gene3D" id="1.10.101.10">
    <property type="entry name" value="PGBD-like superfamily/PGBD"/>
    <property type="match status" value="1"/>
</dbReference>
<proteinExistence type="predicted"/>
<evidence type="ECO:0000259" key="2">
    <source>
        <dbReference type="Pfam" id="PF01471"/>
    </source>
</evidence>
<dbReference type="EMBL" id="FNTX01000002">
    <property type="protein sequence ID" value="SEE70552.1"/>
    <property type="molecule type" value="Genomic_DNA"/>
</dbReference>
<evidence type="ECO:0000256" key="1">
    <source>
        <dbReference type="SAM" id="MobiDB-lite"/>
    </source>
</evidence>
<dbReference type="OrthoDB" id="3268648at2"/>
<gene>
    <name evidence="3" type="ORF">SAMN04488554_2550</name>
</gene>
<reference evidence="4" key="1">
    <citation type="submission" date="2016-10" db="EMBL/GenBank/DDBJ databases">
        <authorList>
            <person name="Varghese N."/>
            <person name="Submissions S."/>
        </authorList>
    </citation>
    <scope>NUCLEOTIDE SEQUENCE [LARGE SCALE GENOMIC DNA]</scope>
    <source>
        <strain evidence="4">DSM 21368</strain>
    </source>
</reference>
<keyword evidence="4" id="KW-1185">Reference proteome</keyword>
<dbReference type="Proteomes" id="UP000199220">
    <property type="component" value="Unassembled WGS sequence"/>
</dbReference>
<sequence length="385" mass="39451">MKVTRALLGVLVLGLVFAAGFGLRMLVKTPDEAALPEPEPELVTAGVAPAVLTSVLNGSASIVSETPTSVNPPAPEGSLGVVTEVPVSAGDAVPFCGVLVEVSDRPVLALPGDIAPFRDIGVGDSGEDVRRLQQALRDCGYSIATDGSFGAVTAATVSALYRENDYSAPTREVESDPEASTVPSDGEEAAESTEPATPEPPKREVVVPISEIVFLENPSWVASTVALSATVGEEPLVEVSSGALHATVAFTAAERNALTGDETLVLTLEGEQHEFELPELPVAPTIDDEGEPTFRISITLPDGVSREVAGTEASWTITAGSEEEYPLAVPVTALHAAANGAETVHVLDADGTIEVVEVSQIASGGGYVALEGDLAAGDNVVVGAQ</sequence>
<dbReference type="SUPFAM" id="SSF47090">
    <property type="entry name" value="PGBD-like"/>
    <property type="match status" value="1"/>
</dbReference>
<feature type="region of interest" description="Disordered" evidence="1">
    <location>
        <begin position="167"/>
        <end position="203"/>
    </location>
</feature>
<dbReference type="RefSeq" id="WP_089773493.1">
    <property type="nucleotide sequence ID" value="NZ_FNTX01000002.1"/>
</dbReference>
<protein>
    <submittedName>
        <fullName evidence="3">Putative peptidoglycan binding domain-containing protein</fullName>
    </submittedName>
</protein>
<dbReference type="Pfam" id="PF01471">
    <property type="entry name" value="PG_binding_1"/>
    <property type="match status" value="1"/>
</dbReference>
<dbReference type="InterPro" id="IPR036366">
    <property type="entry name" value="PGBDSf"/>
</dbReference>
<dbReference type="InterPro" id="IPR002477">
    <property type="entry name" value="Peptidoglycan-bd-like"/>
</dbReference>
<evidence type="ECO:0000313" key="3">
    <source>
        <dbReference type="EMBL" id="SEE70552.1"/>
    </source>
</evidence>
<dbReference type="STRING" id="648782.SAMN04488554_2550"/>
<dbReference type="Gene3D" id="2.40.420.20">
    <property type="match status" value="1"/>
</dbReference>
<evidence type="ECO:0000313" key="4">
    <source>
        <dbReference type="Proteomes" id="UP000199220"/>
    </source>
</evidence>
<feature type="domain" description="Peptidoglycan binding-like" evidence="2">
    <location>
        <begin position="125"/>
        <end position="159"/>
    </location>
</feature>
<dbReference type="InterPro" id="IPR036365">
    <property type="entry name" value="PGBD-like_sf"/>
</dbReference>
<dbReference type="AlphaFoldDB" id="A0A1H5L0D6"/>